<proteinExistence type="predicted"/>
<evidence type="ECO:0000313" key="4">
    <source>
        <dbReference type="EMBL" id="MDM1050462.1"/>
    </source>
</evidence>
<accession>A0ABT7NTC1</accession>
<dbReference type="RefSeq" id="WP_286652470.1">
    <property type="nucleotide sequence ID" value="NZ_JACAGK010000099.1"/>
</dbReference>
<evidence type="ECO:0000259" key="2">
    <source>
        <dbReference type="Pfam" id="PF04773"/>
    </source>
</evidence>
<dbReference type="Gene3D" id="3.55.50.30">
    <property type="match status" value="1"/>
</dbReference>
<evidence type="ECO:0000256" key="1">
    <source>
        <dbReference type="SAM" id="Phobius"/>
    </source>
</evidence>
<dbReference type="Pfam" id="PF16344">
    <property type="entry name" value="FecR_C"/>
    <property type="match status" value="1"/>
</dbReference>
<name>A0ABT7NTC1_9SPHI</name>
<keyword evidence="5" id="KW-1185">Reference proteome</keyword>
<dbReference type="InterPro" id="IPR032508">
    <property type="entry name" value="FecR_C"/>
</dbReference>
<dbReference type="PANTHER" id="PTHR30273">
    <property type="entry name" value="PERIPLASMIC SIGNAL SENSOR AND SIGMA FACTOR ACTIVATOR FECR-RELATED"/>
    <property type="match status" value="1"/>
</dbReference>
<feature type="domain" description="FecR protein" evidence="2">
    <location>
        <begin position="195"/>
        <end position="280"/>
    </location>
</feature>
<comment type="caution">
    <text evidence="4">The sequence shown here is derived from an EMBL/GenBank/DDBJ whole genome shotgun (WGS) entry which is preliminary data.</text>
</comment>
<dbReference type="InterPro" id="IPR012373">
    <property type="entry name" value="Ferrdict_sens_TM"/>
</dbReference>
<dbReference type="Pfam" id="PF04773">
    <property type="entry name" value="FecR"/>
    <property type="match status" value="1"/>
</dbReference>
<sequence length="392" mass="44152">MIAKDKIELAELIARLMRGETLSTAEEDQLKTLMELYPSSKSYFDELLARETIHTAFDYRKLDMDHEWSKVLAKQSMQETELQENIVPFKRKPSKWQYVAAAASIVMLFSFFWMITQEKKPLNQEISKVETAHNPPLSGAVTLQVDGGDSYALSGHDASNLPEGMAVTGKELKYQQSNNAAYNPTHQLNVPYQNTISLILSDGTRVSVNANTQLTYQSKFTGNERRIKLKGQAYFDVAKDAKRPFIIETEQMEIQAIGTQFDVNVYSNNAQVNLLEGEVKVSSQGKELAIKAGEKVISDGVKMGKTNIENIAAVTAWRDGRFFFANQSIGQVLNEISRWYGITIDFKATRYNHKRYTGGVDKALSLEEVCKVLGDLTNYRYKIEGGKIIVLD</sequence>
<reference evidence="4" key="1">
    <citation type="submission" date="2020-06" db="EMBL/GenBank/DDBJ databases">
        <authorList>
            <person name="Dong N."/>
        </authorList>
    </citation>
    <scope>NUCLEOTIDE SEQUENCE</scope>
    <source>
        <strain evidence="4">R1692</strain>
    </source>
</reference>
<evidence type="ECO:0000313" key="5">
    <source>
        <dbReference type="Proteomes" id="UP001170954"/>
    </source>
</evidence>
<reference evidence="4" key="2">
    <citation type="journal article" date="2022" name="Sci. Total Environ.">
        <title>Prevalence, transmission, and molecular epidemiology of tet(X)-positive bacteria among humans, animals, and environmental niches in China: An epidemiological, and genomic-based study.</title>
        <authorList>
            <person name="Dong N."/>
            <person name="Zeng Y."/>
            <person name="Cai C."/>
            <person name="Sun C."/>
            <person name="Lu J."/>
            <person name="Liu C."/>
            <person name="Zhou H."/>
            <person name="Sun Q."/>
            <person name="Shu L."/>
            <person name="Wang H."/>
            <person name="Wang Y."/>
            <person name="Wang S."/>
            <person name="Wu C."/>
            <person name="Chan E.W."/>
            <person name="Chen G."/>
            <person name="Shen Z."/>
            <person name="Chen S."/>
            <person name="Zhang R."/>
        </authorList>
    </citation>
    <scope>NUCLEOTIDE SEQUENCE</scope>
    <source>
        <strain evidence="4">R1692</strain>
    </source>
</reference>
<dbReference type="PANTHER" id="PTHR30273:SF2">
    <property type="entry name" value="PROTEIN FECR"/>
    <property type="match status" value="1"/>
</dbReference>
<keyword evidence="1" id="KW-0472">Membrane</keyword>
<dbReference type="InterPro" id="IPR006860">
    <property type="entry name" value="FecR"/>
</dbReference>
<feature type="transmembrane region" description="Helical" evidence="1">
    <location>
        <begin position="98"/>
        <end position="115"/>
    </location>
</feature>
<dbReference type="EMBL" id="JACAGK010000099">
    <property type="protein sequence ID" value="MDM1050462.1"/>
    <property type="molecule type" value="Genomic_DNA"/>
</dbReference>
<keyword evidence="1" id="KW-1133">Transmembrane helix</keyword>
<keyword evidence="1" id="KW-0812">Transmembrane</keyword>
<dbReference type="Gene3D" id="2.60.120.1440">
    <property type="match status" value="1"/>
</dbReference>
<organism evidence="4 5">
    <name type="scientific">Sphingobacterium hotanense</name>
    <dbReference type="NCBI Taxonomy" id="649196"/>
    <lineage>
        <taxon>Bacteria</taxon>
        <taxon>Pseudomonadati</taxon>
        <taxon>Bacteroidota</taxon>
        <taxon>Sphingobacteriia</taxon>
        <taxon>Sphingobacteriales</taxon>
        <taxon>Sphingobacteriaceae</taxon>
        <taxon>Sphingobacterium</taxon>
    </lineage>
</organism>
<evidence type="ECO:0000259" key="3">
    <source>
        <dbReference type="Pfam" id="PF16344"/>
    </source>
</evidence>
<gene>
    <name evidence="4" type="ORF">HX018_19675</name>
</gene>
<protein>
    <submittedName>
        <fullName evidence="4">FecR domain-containing protein</fullName>
    </submittedName>
</protein>
<dbReference type="Proteomes" id="UP001170954">
    <property type="component" value="Unassembled WGS sequence"/>
</dbReference>
<feature type="domain" description="Protein FecR C-terminal" evidence="3">
    <location>
        <begin position="321"/>
        <end position="390"/>
    </location>
</feature>